<feature type="domain" description="Gamma-glutamylcyclotransferase AIG2-like" evidence="1">
    <location>
        <begin position="4"/>
        <end position="118"/>
    </location>
</feature>
<dbReference type="Gene3D" id="3.10.490.10">
    <property type="entry name" value="Gamma-glutamyl cyclotransferase-like"/>
    <property type="match status" value="1"/>
</dbReference>
<dbReference type="SUPFAM" id="SSF110857">
    <property type="entry name" value="Gamma-glutamyl cyclotransferase-like"/>
    <property type="match status" value="1"/>
</dbReference>
<name>A0A6F9E5F4_9BACL</name>
<dbReference type="Proteomes" id="UP000502196">
    <property type="component" value="Chromosome"/>
</dbReference>
<accession>A0A6F9E5F4</accession>
<gene>
    <name evidence="2" type="ORF">COOX1_0945</name>
</gene>
<evidence type="ECO:0000313" key="3">
    <source>
        <dbReference type="Proteomes" id="UP000502196"/>
    </source>
</evidence>
<dbReference type="CDD" id="cd06661">
    <property type="entry name" value="GGCT_like"/>
    <property type="match status" value="1"/>
</dbReference>
<dbReference type="Pfam" id="PF06094">
    <property type="entry name" value="GGACT"/>
    <property type="match status" value="1"/>
</dbReference>
<dbReference type="GO" id="GO:0016740">
    <property type="term" value="F:transferase activity"/>
    <property type="evidence" value="ECO:0007669"/>
    <property type="project" value="UniProtKB-KW"/>
</dbReference>
<proteinExistence type="predicted"/>
<sequence length="131" mass="14834">MVRVFVYGTLLVGQANHGVVAPHLLSVRPGRVRGRLYDVGAYPALVLDEAAGEVEGEWFEVTPEGLEDMDDLEEYRGPGQANDYERVWVRDAREERSGWVYVWLDSRGYPEIPVGSWREWSAQRRLGGLNG</sequence>
<dbReference type="InterPro" id="IPR013024">
    <property type="entry name" value="GGCT-like"/>
</dbReference>
<dbReference type="InterPro" id="IPR009288">
    <property type="entry name" value="AIG2-like_dom"/>
</dbReference>
<protein>
    <submittedName>
        <fullName evidence="2">Gamma-glutamylcyclotransferase</fullName>
    </submittedName>
</protein>
<dbReference type="RefSeq" id="WP_170085082.1">
    <property type="nucleotide sequence ID" value="NZ_CP047972.1"/>
</dbReference>
<reference evidence="2 3" key="1">
    <citation type="submission" date="2020-04" db="EMBL/GenBank/DDBJ databases">
        <authorList>
            <person name="Hogendoorn C."/>
        </authorList>
    </citation>
    <scope>NUCLEOTIDE SEQUENCE [LARGE SCALE GENOMIC DNA]</scope>
    <source>
        <strain evidence="2">COOX1</strain>
    </source>
</reference>
<dbReference type="InterPro" id="IPR036568">
    <property type="entry name" value="GGCT-like_sf"/>
</dbReference>
<keyword evidence="2" id="KW-0808">Transferase</keyword>
<organism evidence="2 3">
    <name type="scientific">Kyrpidia spormannii</name>
    <dbReference type="NCBI Taxonomy" id="2055160"/>
    <lineage>
        <taxon>Bacteria</taxon>
        <taxon>Bacillati</taxon>
        <taxon>Bacillota</taxon>
        <taxon>Bacilli</taxon>
        <taxon>Bacillales</taxon>
        <taxon>Alicyclobacillaceae</taxon>
        <taxon>Kyrpidia</taxon>
    </lineage>
</organism>
<dbReference type="EMBL" id="LR792683">
    <property type="protein sequence ID" value="CAB3391505.1"/>
    <property type="molecule type" value="Genomic_DNA"/>
</dbReference>
<dbReference type="AlphaFoldDB" id="A0A6F9E5F4"/>
<evidence type="ECO:0000259" key="1">
    <source>
        <dbReference type="Pfam" id="PF06094"/>
    </source>
</evidence>
<evidence type="ECO:0000313" key="2">
    <source>
        <dbReference type="EMBL" id="CAB3391505.1"/>
    </source>
</evidence>